<evidence type="ECO:0000256" key="5">
    <source>
        <dbReference type="ARBA" id="ARBA00022725"/>
    </source>
</evidence>
<keyword evidence="3 10" id="KW-0716">Sensory transduction</keyword>
<keyword evidence="8 10" id="KW-0675">Receptor</keyword>
<comment type="caution">
    <text evidence="10">Lacks conserved residue(s) required for the propagation of feature annotation.</text>
</comment>
<accession>A0ABM1IGH9</accession>
<evidence type="ECO:0000256" key="7">
    <source>
        <dbReference type="ARBA" id="ARBA00023136"/>
    </source>
</evidence>
<evidence type="ECO:0000313" key="12">
    <source>
        <dbReference type="RefSeq" id="XP_015179316.1"/>
    </source>
</evidence>
<dbReference type="InterPro" id="IPR004117">
    <property type="entry name" value="7tm6_olfct_rcpt"/>
</dbReference>
<dbReference type="Proteomes" id="UP000694924">
    <property type="component" value="Unplaced"/>
</dbReference>
<sequence>LVNVIIFNIISTFTFSICNKKESYRNKCKSRSFKRGKTCTYLTLPKVDNSKLKIQTRKRNLQQLAQTNHHHLHHQSYCINVQRFFFICGALMYGSGILFRGIIPLTRGKIIINENITIRPLPCPCYYLFFDPQISPVYEIVYFLQCLSGIITYSITTAVCGLAALFVLHICGQLEILTMLMKRMVEKTDVPGVNIDAKIATTVEHQIRVRNFLRMVEHMLQKLCLIELTGCTLILCCLSYNIMMEWTSHNLVIVFMYSIALSSIICNIFMFCYIGEQLTFQAENVAKTCRTLDWYNLPKNKSAGVILMTAISNRPMRITAGNIVGLSLQTFGNVIKTAATYCNMLRAVTT</sequence>
<keyword evidence="2" id="KW-1003">Cell membrane</keyword>
<organism evidence="11 12">
    <name type="scientific">Polistes dominula</name>
    <name type="common">European paper wasp</name>
    <name type="synonym">Vespa dominula</name>
    <dbReference type="NCBI Taxonomy" id="743375"/>
    <lineage>
        <taxon>Eukaryota</taxon>
        <taxon>Metazoa</taxon>
        <taxon>Ecdysozoa</taxon>
        <taxon>Arthropoda</taxon>
        <taxon>Hexapoda</taxon>
        <taxon>Insecta</taxon>
        <taxon>Pterygota</taxon>
        <taxon>Neoptera</taxon>
        <taxon>Endopterygota</taxon>
        <taxon>Hymenoptera</taxon>
        <taxon>Apocrita</taxon>
        <taxon>Aculeata</taxon>
        <taxon>Vespoidea</taxon>
        <taxon>Vespidae</taxon>
        <taxon>Polistinae</taxon>
        <taxon>Polistini</taxon>
        <taxon>Polistes</taxon>
    </lineage>
</organism>
<reference evidence="12" key="1">
    <citation type="submission" date="2025-08" db="UniProtKB">
        <authorList>
            <consortium name="RefSeq"/>
        </authorList>
    </citation>
    <scope>IDENTIFICATION</scope>
    <source>
        <tissue evidence="12">Whole body</tissue>
    </source>
</reference>
<feature type="transmembrane region" description="Helical" evidence="10">
    <location>
        <begin position="150"/>
        <end position="174"/>
    </location>
</feature>
<dbReference type="RefSeq" id="XP_015179316.1">
    <property type="nucleotide sequence ID" value="XM_015323830.1"/>
</dbReference>
<evidence type="ECO:0000256" key="2">
    <source>
        <dbReference type="ARBA" id="ARBA00022475"/>
    </source>
</evidence>
<keyword evidence="7 10" id="KW-0472">Membrane</keyword>
<feature type="non-terminal residue" evidence="12">
    <location>
        <position position="1"/>
    </location>
</feature>
<protein>
    <recommendedName>
        <fullName evidence="10">Odorant receptor</fullName>
    </recommendedName>
</protein>
<feature type="transmembrane region" description="Helical" evidence="10">
    <location>
        <begin position="223"/>
        <end position="242"/>
    </location>
</feature>
<keyword evidence="4 10" id="KW-0812">Transmembrane</keyword>
<dbReference type="PANTHER" id="PTHR21137">
    <property type="entry name" value="ODORANT RECEPTOR"/>
    <property type="match status" value="1"/>
</dbReference>
<evidence type="ECO:0000256" key="9">
    <source>
        <dbReference type="ARBA" id="ARBA00023224"/>
    </source>
</evidence>
<feature type="transmembrane region" description="Helical" evidence="10">
    <location>
        <begin position="84"/>
        <end position="103"/>
    </location>
</feature>
<feature type="transmembrane region" description="Helical" evidence="10">
    <location>
        <begin position="254"/>
        <end position="274"/>
    </location>
</feature>
<comment type="similarity">
    <text evidence="10">Belongs to the insect chemoreceptor superfamily. Heteromeric odorant receptor channel (TC 1.A.69) family.</text>
</comment>
<evidence type="ECO:0000313" key="11">
    <source>
        <dbReference type="Proteomes" id="UP000694924"/>
    </source>
</evidence>
<keyword evidence="9 10" id="KW-0807">Transducer</keyword>
<dbReference type="GeneID" id="107067906"/>
<dbReference type="PANTHER" id="PTHR21137:SF35">
    <property type="entry name" value="ODORANT RECEPTOR 19A-RELATED"/>
    <property type="match status" value="1"/>
</dbReference>
<comment type="subcellular location">
    <subcellularLocation>
        <location evidence="1 10">Cell membrane</location>
        <topology evidence="1 10">Multi-pass membrane protein</topology>
    </subcellularLocation>
</comment>
<name>A0ABM1IGH9_POLDO</name>
<keyword evidence="5 10" id="KW-0552">Olfaction</keyword>
<dbReference type="Pfam" id="PF02949">
    <property type="entry name" value="7tm_6"/>
    <property type="match status" value="1"/>
</dbReference>
<keyword evidence="6 10" id="KW-1133">Transmembrane helix</keyword>
<evidence type="ECO:0000256" key="3">
    <source>
        <dbReference type="ARBA" id="ARBA00022606"/>
    </source>
</evidence>
<keyword evidence="11" id="KW-1185">Reference proteome</keyword>
<evidence type="ECO:0000256" key="6">
    <source>
        <dbReference type="ARBA" id="ARBA00022989"/>
    </source>
</evidence>
<evidence type="ECO:0000256" key="10">
    <source>
        <dbReference type="RuleBase" id="RU351113"/>
    </source>
</evidence>
<evidence type="ECO:0000256" key="4">
    <source>
        <dbReference type="ARBA" id="ARBA00022692"/>
    </source>
</evidence>
<evidence type="ECO:0000256" key="1">
    <source>
        <dbReference type="ARBA" id="ARBA00004651"/>
    </source>
</evidence>
<gene>
    <name evidence="12" type="primary">LOC107067906</name>
</gene>
<evidence type="ECO:0000256" key="8">
    <source>
        <dbReference type="ARBA" id="ARBA00023170"/>
    </source>
</evidence>
<proteinExistence type="inferred from homology"/>